<dbReference type="RefSeq" id="WP_267849434.1">
    <property type="nucleotide sequence ID" value="NZ_JAPMXC010000010.1"/>
</dbReference>
<evidence type="ECO:0008006" key="4">
    <source>
        <dbReference type="Google" id="ProtNLM"/>
    </source>
</evidence>
<gene>
    <name evidence="2" type="ORF">OVY01_20545</name>
</gene>
<protein>
    <recommendedName>
        <fullName evidence="4">Major facilitator superfamily (MFS) profile domain-containing protein</fullName>
    </recommendedName>
</protein>
<keyword evidence="3" id="KW-1185">Reference proteome</keyword>
<evidence type="ECO:0000313" key="3">
    <source>
        <dbReference type="Proteomes" id="UP001082899"/>
    </source>
</evidence>
<feature type="transmembrane region" description="Helical" evidence="1">
    <location>
        <begin position="20"/>
        <end position="40"/>
    </location>
</feature>
<proteinExistence type="predicted"/>
<dbReference type="EMBL" id="JAPMXC010000010">
    <property type="protein sequence ID" value="MCY0389539.1"/>
    <property type="molecule type" value="Genomic_DNA"/>
</dbReference>
<dbReference type="InterPro" id="IPR036259">
    <property type="entry name" value="MFS_trans_sf"/>
</dbReference>
<evidence type="ECO:0000313" key="2">
    <source>
        <dbReference type="EMBL" id="MCY0389539.1"/>
    </source>
</evidence>
<organism evidence="2 3">
    <name type="scientific">Robbsia betulipollinis</name>
    <dbReference type="NCBI Taxonomy" id="2981849"/>
    <lineage>
        <taxon>Bacteria</taxon>
        <taxon>Pseudomonadati</taxon>
        <taxon>Pseudomonadota</taxon>
        <taxon>Betaproteobacteria</taxon>
        <taxon>Burkholderiales</taxon>
        <taxon>Burkholderiaceae</taxon>
        <taxon>Robbsia</taxon>
    </lineage>
</organism>
<name>A0ABT3ZSK6_9BURK</name>
<keyword evidence="1" id="KW-0812">Transmembrane</keyword>
<sequence>MFSFIASAPSVLMGRMGLSPTMFAMVFGVSACGTLLGSLLSGRPNARGVPGATVVGAGVAGLVISALAVLGVALTGVAHVWTIGPPVAAAIFCFGVIGPSANHDALHGLPQVAGAGSGILRCTQRVMGALASALVAALTPLGAPLSTRAILMVAASVGAAFSPAALRRGRQHSG</sequence>
<dbReference type="Gene3D" id="1.20.1720.10">
    <property type="entry name" value="Multidrug resistance protein D"/>
    <property type="match status" value="1"/>
</dbReference>
<feature type="transmembrane region" description="Helical" evidence="1">
    <location>
        <begin position="52"/>
        <end position="74"/>
    </location>
</feature>
<dbReference type="SUPFAM" id="SSF103473">
    <property type="entry name" value="MFS general substrate transporter"/>
    <property type="match status" value="1"/>
</dbReference>
<comment type="caution">
    <text evidence="2">The sequence shown here is derived from an EMBL/GenBank/DDBJ whole genome shotgun (WGS) entry which is preliminary data.</text>
</comment>
<keyword evidence="1" id="KW-1133">Transmembrane helix</keyword>
<accession>A0ABT3ZSK6</accession>
<dbReference type="Proteomes" id="UP001082899">
    <property type="component" value="Unassembled WGS sequence"/>
</dbReference>
<feature type="transmembrane region" description="Helical" evidence="1">
    <location>
        <begin position="126"/>
        <end position="143"/>
    </location>
</feature>
<keyword evidence="1" id="KW-0472">Membrane</keyword>
<feature type="transmembrane region" description="Helical" evidence="1">
    <location>
        <begin position="80"/>
        <end position="97"/>
    </location>
</feature>
<feature type="transmembrane region" description="Helical" evidence="1">
    <location>
        <begin position="149"/>
        <end position="166"/>
    </location>
</feature>
<reference evidence="2" key="1">
    <citation type="submission" date="2022-11" db="EMBL/GenBank/DDBJ databases">
        <title>Robbsia betulipollinis sp. nov., isolated from pollen of birch (Betula pendula).</title>
        <authorList>
            <person name="Shi H."/>
            <person name="Ambika Manirajan B."/>
            <person name="Ratering S."/>
            <person name="Geissler-Plaum R."/>
            <person name="Schnell S."/>
        </authorList>
    </citation>
    <scope>NUCLEOTIDE SEQUENCE</scope>
    <source>
        <strain evidence="2">Bb-Pol-6</strain>
    </source>
</reference>
<evidence type="ECO:0000256" key="1">
    <source>
        <dbReference type="SAM" id="Phobius"/>
    </source>
</evidence>